<keyword evidence="1" id="KW-1133">Transmembrane helix</keyword>
<dbReference type="RefSeq" id="WP_179975018.1">
    <property type="nucleotide sequence ID" value="NZ_CP049075.1"/>
</dbReference>
<dbReference type="InterPro" id="IPR007427">
    <property type="entry name" value="DUF475"/>
</dbReference>
<dbReference type="Proteomes" id="UP000509414">
    <property type="component" value="Chromosome"/>
</dbReference>
<feature type="transmembrane region" description="Helical" evidence="1">
    <location>
        <begin position="309"/>
        <end position="331"/>
    </location>
</feature>
<feature type="transmembrane region" description="Helical" evidence="1">
    <location>
        <begin position="117"/>
        <end position="136"/>
    </location>
</feature>
<dbReference type="PANTHER" id="PTHR30238:SF4">
    <property type="entry name" value="SLL1022 PROTEIN"/>
    <property type="match status" value="1"/>
</dbReference>
<keyword evidence="1" id="KW-0812">Transmembrane</keyword>
<feature type="transmembrane region" description="Helical" evidence="1">
    <location>
        <begin position="277"/>
        <end position="297"/>
    </location>
</feature>
<feature type="transmembrane region" description="Helical" evidence="1">
    <location>
        <begin position="249"/>
        <end position="271"/>
    </location>
</feature>
<feature type="transmembrane region" description="Helical" evidence="1">
    <location>
        <begin position="157"/>
        <end position="176"/>
    </location>
</feature>
<feature type="transmembrane region" description="Helical" evidence="1">
    <location>
        <begin position="182"/>
        <end position="202"/>
    </location>
</feature>
<dbReference type="KEGG" id="cinf:CINF_1394"/>
<keyword evidence="3" id="KW-1185">Reference proteome</keyword>
<feature type="transmembrane region" description="Helical" evidence="1">
    <location>
        <begin position="6"/>
        <end position="36"/>
    </location>
</feature>
<evidence type="ECO:0000313" key="3">
    <source>
        <dbReference type="Proteomes" id="UP000509414"/>
    </source>
</evidence>
<organism evidence="2 3">
    <name type="scientific">Candidatus Campylobacter infans</name>
    <dbReference type="NCBI Taxonomy" id="2561898"/>
    <lineage>
        <taxon>Bacteria</taxon>
        <taxon>Pseudomonadati</taxon>
        <taxon>Campylobacterota</taxon>
        <taxon>Epsilonproteobacteria</taxon>
        <taxon>Campylobacterales</taxon>
        <taxon>Campylobacteraceae</taxon>
        <taxon>Campylobacter</taxon>
    </lineage>
</organism>
<name>A0A7H9CM44_9BACT</name>
<proteinExistence type="predicted"/>
<feature type="transmembrane region" description="Helical" evidence="1">
    <location>
        <begin position="63"/>
        <end position="88"/>
    </location>
</feature>
<dbReference type="Pfam" id="PF04332">
    <property type="entry name" value="DUF475"/>
    <property type="match status" value="1"/>
</dbReference>
<dbReference type="AlphaFoldDB" id="A0A7H9CM44"/>
<evidence type="ECO:0000256" key="1">
    <source>
        <dbReference type="SAM" id="Phobius"/>
    </source>
</evidence>
<protein>
    <submittedName>
        <fullName evidence="2">DUF475 domain-containing membrane protein</fullName>
    </submittedName>
</protein>
<dbReference type="NCBIfam" id="NF010619">
    <property type="entry name" value="PRK14013.2-5"/>
    <property type="match status" value="1"/>
</dbReference>
<keyword evidence="1" id="KW-0472">Membrane</keyword>
<evidence type="ECO:0000313" key="2">
    <source>
        <dbReference type="EMBL" id="QLI05879.1"/>
    </source>
</evidence>
<reference evidence="2 3" key="1">
    <citation type="submission" date="2020-02" db="EMBL/GenBank/DDBJ databases">
        <title>Complete genome sequence of the novel Campylobacter species Candidatus Campylobacter infans.</title>
        <authorList>
            <person name="Duim B."/>
            <person name="Zomer A."/>
            <person name="van der Graaf L."/>
            <person name="Wagenaar J."/>
        </authorList>
    </citation>
    <scope>NUCLEOTIDE SEQUENCE [LARGE SCALE GENOMIC DNA]</scope>
    <source>
        <strain evidence="2 3">19S00001</strain>
    </source>
</reference>
<dbReference type="PANTHER" id="PTHR30238">
    <property type="entry name" value="MEMBRANE BOUND PREDICTED REDOX MODULATOR"/>
    <property type="match status" value="1"/>
</dbReference>
<feature type="transmembrane region" description="Helical" evidence="1">
    <location>
        <begin position="337"/>
        <end position="356"/>
    </location>
</feature>
<dbReference type="EMBL" id="CP049075">
    <property type="protein sequence ID" value="QLI05879.1"/>
    <property type="molecule type" value="Genomic_DNA"/>
</dbReference>
<sequence>MRFFYFSFFITFVGLILAFWLGGFAAAYICALLAVLEISLSFDNAVVNAKTLEEMDEKWRRRFIVWGIPVAVFGMRFAFPIIIVAMVAKLGIVETLMLAINDVDTYHKHLSANKGEIYIFGGAFLLMVALEFFFAGRNVRWIRAIEANRVMLALAKAKNASVFIAVLVGMIMLYLTKNSDYAMAYFAAILVHMALGLVNEFLGDDEKADITNFNNNDDENVNNKITNFNNHNQGLQNQNFKSAATRSGFAGFLYLETLDASFSFDGVIGAFAMSENIFIIMIGLGIGAFFVRSLTLYMVHHGTLSEFKFLEHGANYAILALSVIMFINIFYEVSELITGTLSFGIILVAFLHSLLVRKNGA</sequence>
<gene>
    <name evidence="2" type="ORF">CINF_1394</name>
</gene>
<accession>A0A7H9CM44</accession>